<gene>
    <name evidence="1" type="primary">vasA</name>
    <name evidence="1" type="ORF">C9J01_03795</name>
</gene>
<accession>A0A2T3NKV0</accession>
<evidence type="ECO:0000313" key="1">
    <source>
        <dbReference type="EMBL" id="PSW16137.1"/>
    </source>
</evidence>
<dbReference type="InterPro" id="IPR010272">
    <property type="entry name" value="T6SS_TssF"/>
</dbReference>
<comment type="caution">
    <text evidence="1">The sequence shown here is derived from an EMBL/GenBank/DDBJ whole genome shotgun (WGS) entry which is preliminary data.</text>
</comment>
<dbReference type="Proteomes" id="UP000241346">
    <property type="component" value="Unassembled WGS sequence"/>
</dbReference>
<organism evidence="1 2">
    <name type="scientific">Photobacterium rosenbergii</name>
    <dbReference type="NCBI Taxonomy" id="294936"/>
    <lineage>
        <taxon>Bacteria</taxon>
        <taxon>Pseudomonadati</taxon>
        <taxon>Pseudomonadota</taxon>
        <taxon>Gammaproteobacteria</taxon>
        <taxon>Vibrionales</taxon>
        <taxon>Vibrionaceae</taxon>
        <taxon>Photobacterium</taxon>
    </lineage>
</organism>
<dbReference type="RefSeq" id="WP_107296759.1">
    <property type="nucleotide sequence ID" value="NZ_PYMB01000001.1"/>
</dbReference>
<dbReference type="AlphaFoldDB" id="A0A2T3NKV0"/>
<reference evidence="1 2" key="1">
    <citation type="submission" date="2018-03" db="EMBL/GenBank/DDBJ databases">
        <title>Whole genome sequencing of Histamine producing bacteria.</title>
        <authorList>
            <person name="Butler K."/>
        </authorList>
    </citation>
    <scope>NUCLEOTIDE SEQUENCE [LARGE SCALE GENOMIC DNA]</scope>
    <source>
        <strain evidence="1 2">DSM 19138</strain>
    </source>
</reference>
<proteinExistence type="predicted"/>
<evidence type="ECO:0000313" key="2">
    <source>
        <dbReference type="Proteomes" id="UP000241346"/>
    </source>
</evidence>
<name>A0A2T3NKV0_9GAMM</name>
<dbReference type="OrthoDB" id="9763676at2"/>
<dbReference type="PANTHER" id="PTHR35370:SF1">
    <property type="entry name" value="TYPE VI SECRETION SYSTEM COMPONENT TSSF1"/>
    <property type="match status" value="1"/>
</dbReference>
<dbReference type="PANTHER" id="PTHR35370">
    <property type="entry name" value="CYTOPLASMIC PROTEIN-RELATED-RELATED"/>
    <property type="match status" value="1"/>
</dbReference>
<dbReference type="EMBL" id="PYMB01000001">
    <property type="protein sequence ID" value="PSW16137.1"/>
    <property type="molecule type" value="Genomic_DNA"/>
</dbReference>
<dbReference type="NCBIfam" id="TIGR03359">
    <property type="entry name" value="VI_chp_6"/>
    <property type="match status" value="1"/>
</dbReference>
<dbReference type="Pfam" id="PF05947">
    <property type="entry name" value="T6SS_TssF"/>
    <property type="match status" value="1"/>
</dbReference>
<protein>
    <submittedName>
        <fullName evidence="1">Type VI secretion system baseplate subunit TssF</fullName>
    </submittedName>
</protein>
<sequence>MSDQLLSYYERELAYIRQSLEGFGQQFPEHASSMRLNQSGQEDPNISRLIDAVALLTAKTEKRIDEQFPEVLQDLFNVLYPGYLQTVPSYAPFKLELSGEAGAEPLSLAKGSELSVQINQSECLFTLVDELVVAPYDIAQIEASSAPFNFPTPKAIRRADAVIQLTLKSDDPSILFSQMALGHFDFYVRGFENSSRGLIDLLLLNTEAVSLLDETGCQLEIDVGRLRSRVADPDFNWLPQYGNHLAGFDQLRDYFAFPDKAAYLRIDDLGKELMQFSTNTLTLNFFVQQLPTEFLRLFTSQVFALNTVPAINLYQQHGEPIRYDFTKLAMPVVADVDNDSDLTVVSIDTVNEVLPTGDAPLMPVYDGGYWLAQQRPKWQARQKWDEKGRRQTEISISDADMRDGKEDVVLSLLLNVCNGRLPCLIPSHTEADSLAAVDLPGLIRVVKTPTAPQYPSLDNHLSWRFIALLNANFSSLVQVDDPTRVLQDVVRLCCNSIHCSVADAIKKVTYRHMVAPVTIGRQSIFSSGTEVILLLDNELLDSEFAVVGEVLNAFFKQFCSFDRFIQLSIERFGTDEPGLDFEKCHGSQLCL</sequence>